<dbReference type="EMBL" id="GGEC01067148">
    <property type="protein sequence ID" value="MBX47632.1"/>
    <property type="molecule type" value="Transcribed_RNA"/>
</dbReference>
<accession>A0A2P2NYT6</accession>
<evidence type="ECO:0000313" key="1">
    <source>
        <dbReference type="EMBL" id="MBX47632.1"/>
    </source>
</evidence>
<dbReference type="AlphaFoldDB" id="A0A2P2NYT6"/>
<name>A0A2P2NYT6_RHIMU</name>
<sequence length="28" mass="3332">MCMMQLHKYSKQDFFGLLAYGLNSDCWT</sequence>
<proteinExistence type="predicted"/>
<reference evidence="1" key="1">
    <citation type="submission" date="2018-02" db="EMBL/GenBank/DDBJ databases">
        <title>Rhizophora mucronata_Transcriptome.</title>
        <authorList>
            <person name="Meera S.P."/>
            <person name="Sreeshan A."/>
            <person name="Augustine A."/>
        </authorList>
    </citation>
    <scope>NUCLEOTIDE SEQUENCE</scope>
    <source>
        <tissue evidence="1">Leaf</tissue>
    </source>
</reference>
<protein>
    <submittedName>
        <fullName evidence="1">Uncharacterized protein</fullName>
    </submittedName>
</protein>
<organism evidence="1">
    <name type="scientific">Rhizophora mucronata</name>
    <name type="common">Asiatic mangrove</name>
    <dbReference type="NCBI Taxonomy" id="61149"/>
    <lineage>
        <taxon>Eukaryota</taxon>
        <taxon>Viridiplantae</taxon>
        <taxon>Streptophyta</taxon>
        <taxon>Embryophyta</taxon>
        <taxon>Tracheophyta</taxon>
        <taxon>Spermatophyta</taxon>
        <taxon>Magnoliopsida</taxon>
        <taxon>eudicotyledons</taxon>
        <taxon>Gunneridae</taxon>
        <taxon>Pentapetalae</taxon>
        <taxon>rosids</taxon>
        <taxon>fabids</taxon>
        <taxon>Malpighiales</taxon>
        <taxon>Rhizophoraceae</taxon>
        <taxon>Rhizophora</taxon>
    </lineage>
</organism>